<dbReference type="InterPro" id="IPR004195">
    <property type="entry name" value="Head_decoration_D"/>
</dbReference>
<evidence type="ECO:0008006" key="3">
    <source>
        <dbReference type="Google" id="ProtNLM"/>
    </source>
</evidence>
<sequence>MSQLPRVFEESFVPDKLIAGNTQIVTSNETLLSGQNLKRGAVVGKITASGKVTLSASAASDGSQTPYGVLLDDYDATAGDLANCGVLVQAEVNERALILGAGHTLASVKAAFRALGIFVKPSNPA</sequence>
<evidence type="ECO:0000313" key="2">
    <source>
        <dbReference type="Proteomes" id="UP000005324"/>
    </source>
</evidence>
<name>D5RTG3_9PROT</name>
<proteinExistence type="predicted"/>
<evidence type="ECO:0000313" key="1">
    <source>
        <dbReference type="EMBL" id="EFH09394.1"/>
    </source>
</evidence>
<gene>
    <name evidence="1" type="ORF">HMPREF0731_4375</name>
</gene>
<dbReference type="Proteomes" id="UP000005324">
    <property type="component" value="Unassembled WGS sequence"/>
</dbReference>
<accession>D5RTG3</accession>
<keyword evidence="2" id="KW-1185">Reference proteome</keyword>
<organism evidence="1 2">
    <name type="scientific">Pseudoroseomonas cervicalis ATCC 49957</name>
    <dbReference type="NCBI Taxonomy" id="525371"/>
    <lineage>
        <taxon>Bacteria</taxon>
        <taxon>Pseudomonadati</taxon>
        <taxon>Pseudomonadota</taxon>
        <taxon>Alphaproteobacteria</taxon>
        <taxon>Acetobacterales</taxon>
        <taxon>Roseomonadaceae</taxon>
        <taxon>Roseomonas</taxon>
    </lineage>
</organism>
<dbReference type="RefSeq" id="WP_007003405.1">
    <property type="nucleotide sequence ID" value="NZ_GG770777.1"/>
</dbReference>
<dbReference type="Gene3D" id="2.40.300.10">
    <property type="entry name" value="Head decoration protein D"/>
    <property type="match status" value="1"/>
</dbReference>
<dbReference type="EMBL" id="ADVL01000791">
    <property type="protein sequence ID" value="EFH09394.1"/>
    <property type="molecule type" value="Genomic_DNA"/>
</dbReference>
<dbReference type="AlphaFoldDB" id="D5RTG3"/>
<comment type="caution">
    <text evidence="1">The sequence shown here is derived from an EMBL/GenBank/DDBJ whole genome shotgun (WGS) entry which is preliminary data.</text>
</comment>
<dbReference type="HOGENOM" id="CLU_134299_0_0_5"/>
<reference evidence="1 2" key="1">
    <citation type="submission" date="2010-04" db="EMBL/GenBank/DDBJ databases">
        <authorList>
            <person name="Qin X."/>
            <person name="Bachman B."/>
            <person name="Battles P."/>
            <person name="Bell A."/>
            <person name="Bess C."/>
            <person name="Bickham C."/>
            <person name="Chaboub L."/>
            <person name="Chen D."/>
            <person name="Coyle M."/>
            <person name="Deiros D.R."/>
            <person name="Dinh H."/>
            <person name="Forbes L."/>
            <person name="Fowler G."/>
            <person name="Francisco L."/>
            <person name="Fu Q."/>
            <person name="Gubbala S."/>
            <person name="Hale W."/>
            <person name="Han Y."/>
            <person name="Hemphill L."/>
            <person name="Highlander S.K."/>
            <person name="Hirani K."/>
            <person name="Hogues M."/>
            <person name="Jackson L."/>
            <person name="Jakkamsetti A."/>
            <person name="Javaid M."/>
            <person name="Jiang H."/>
            <person name="Korchina V."/>
            <person name="Kovar C."/>
            <person name="Lara F."/>
            <person name="Lee S."/>
            <person name="Mata R."/>
            <person name="Mathew T."/>
            <person name="Moen C."/>
            <person name="Morales K."/>
            <person name="Munidasa M."/>
            <person name="Nazareth L."/>
            <person name="Ngo R."/>
            <person name="Nguyen L."/>
            <person name="Okwuonu G."/>
            <person name="Ongeri F."/>
            <person name="Patil S."/>
            <person name="Petrosino J."/>
            <person name="Pham C."/>
            <person name="Pham P."/>
            <person name="Pu L.-L."/>
            <person name="Puazo M."/>
            <person name="Raj R."/>
            <person name="Reid J."/>
            <person name="Rouhana J."/>
            <person name="Saada N."/>
            <person name="Shang Y."/>
            <person name="Simmons D."/>
            <person name="Thornton R."/>
            <person name="Warren J."/>
            <person name="Weissenberger G."/>
            <person name="Zhang J."/>
            <person name="Zhang L."/>
            <person name="Zhou C."/>
            <person name="Zhu D."/>
            <person name="Muzny D."/>
            <person name="Worley K."/>
            <person name="Gibbs R."/>
        </authorList>
    </citation>
    <scope>NUCLEOTIDE SEQUENCE [LARGE SCALE GENOMIC DNA]</scope>
    <source>
        <strain evidence="1 2">ATCC 49957</strain>
    </source>
</reference>
<dbReference type="Pfam" id="PF02924">
    <property type="entry name" value="HDPD"/>
    <property type="match status" value="1"/>
</dbReference>
<protein>
    <recommendedName>
        <fullName evidence="3">Bacteriophage lambda head decoration protein D</fullName>
    </recommendedName>
</protein>